<dbReference type="PANTHER" id="PTHR34404">
    <property type="entry name" value="REGULATORY PROTEIN, FMDB FAMILY"/>
    <property type="match status" value="1"/>
</dbReference>
<accession>A0ABV7LSX7</accession>
<dbReference type="InterPro" id="IPR013429">
    <property type="entry name" value="Regulatory_FmdB_Zinc_ribbon"/>
</dbReference>
<reference evidence="4" key="1">
    <citation type="journal article" date="2019" name="Int. J. Syst. Evol. Microbiol.">
        <title>The Global Catalogue of Microorganisms (GCM) 10K type strain sequencing project: providing services to taxonomists for standard genome sequencing and annotation.</title>
        <authorList>
            <consortium name="The Broad Institute Genomics Platform"/>
            <consortium name="The Broad Institute Genome Sequencing Center for Infectious Disease"/>
            <person name="Wu L."/>
            <person name="Ma J."/>
        </authorList>
    </citation>
    <scope>NUCLEOTIDE SEQUENCE [LARGE SCALE GENOMIC DNA]</scope>
    <source>
        <strain evidence="4">CECT 7698</strain>
    </source>
</reference>
<dbReference type="Pfam" id="PF09723">
    <property type="entry name" value="Zn_ribbon_8"/>
    <property type="match status" value="1"/>
</dbReference>
<comment type="caution">
    <text evidence="3">The sequence shown here is derived from an EMBL/GenBank/DDBJ whole genome shotgun (WGS) entry which is preliminary data.</text>
</comment>
<dbReference type="RefSeq" id="WP_386776113.1">
    <property type="nucleotide sequence ID" value="NZ_JBHRUG010000031.1"/>
</dbReference>
<proteinExistence type="predicted"/>
<evidence type="ECO:0000259" key="2">
    <source>
        <dbReference type="SMART" id="SM00834"/>
    </source>
</evidence>
<feature type="domain" description="Putative regulatory protein FmdB zinc ribbon" evidence="2">
    <location>
        <begin position="1"/>
        <end position="42"/>
    </location>
</feature>
<protein>
    <submittedName>
        <fullName evidence="3">FmdB family zinc ribbon protein</fullName>
    </submittedName>
</protein>
<dbReference type="Proteomes" id="UP001595579">
    <property type="component" value="Unassembled WGS sequence"/>
</dbReference>
<gene>
    <name evidence="3" type="ORF">ACFOEV_17215</name>
</gene>
<sequence length="89" mass="9228">MPIYEYECKACGHRLEKLQKISAAPLTDCPSCDAAELSRLVSAAGFRLAGGGWYETDFKSGSKKNLAGDGAKDSVAPKASDKSGTAASA</sequence>
<keyword evidence="4" id="KW-1185">Reference proteome</keyword>
<evidence type="ECO:0000313" key="3">
    <source>
        <dbReference type="EMBL" id="MFC3285341.1"/>
    </source>
</evidence>
<organism evidence="3 4">
    <name type="scientific">Litchfieldella rifensis</name>
    <dbReference type="NCBI Taxonomy" id="762643"/>
    <lineage>
        <taxon>Bacteria</taxon>
        <taxon>Pseudomonadati</taxon>
        <taxon>Pseudomonadota</taxon>
        <taxon>Gammaproteobacteria</taxon>
        <taxon>Oceanospirillales</taxon>
        <taxon>Halomonadaceae</taxon>
        <taxon>Litchfieldella</taxon>
    </lineage>
</organism>
<name>A0ABV7LSX7_9GAMM</name>
<dbReference type="PANTHER" id="PTHR34404:SF2">
    <property type="entry name" value="CONSERVED SERINE RICH PROTEIN"/>
    <property type="match status" value="1"/>
</dbReference>
<feature type="region of interest" description="Disordered" evidence="1">
    <location>
        <begin position="65"/>
        <end position="89"/>
    </location>
</feature>
<evidence type="ECO:0000313" key="4">
    <source>
        <dbReference type="Proteomes" id="UP001595579"/>
    </source>
</evidence>
<dbReference type="SMART" id="SM00834">
    <property type="entry name" value="CxxC_CXXC_SSSS"/>
    <property type="match status" value="1"/>
</dbReference>
<dbReference type="NCBIfam" id="TIGR02605">
    <property type="entry name" value="CxxC_CxxC_SSSS"/>
    <property type="match status" value="1"/>
</dbReference>
<dbReference type="EMBL" id="JBHRUG010000031">
    <property type="protein sequence ID" value="MFC3285341.1"/>
    <property type="molecule type" value="Genomic_DNA"/>
</dbReference>
<evidence type="ECO:0000256" key="1">
    <source>
        <dbReference type="SAM" id="MobiDB-lite"/>
    </source>
</evidence>